<dbReference type="EMBL" id="SZYD01000007">
    <property type="protein sequence ID" value="KAD5802327.1"/>
    <property type="molecule type" value="Genomic_DNA"/>
</dbReference>
<evidence type="ECO:0000313" key="3">
    <source>
        <dbReference type="Proteomes" id="UP000326396"/>
    </source>
</evidence>
<name>A0A5N6P0H8_9ASTR</name>
<evidence type="ECO:0000313" key="2">
    <source>
        <dbReference type="EMBL" id="KAD5802327.1"/>
    </source>
</evidence>
<sequence>MTFEEAVGRVKAYEDRLQSLEVNEDEQGKLLVASEQKYGESSGRGRGCGRHNERVDRPDQQNSDHWVPWRSPRIDSHKSVTKDNVSNGSDDQLLDPSHS</sequence>
<keyword evidence="3" id="KW-1185">Reference proteome</keyword>
<feature type="region of interest" description="Disordered" evidence="1">
    <location>
        <begin position="34"/>
        <end position="99"/>
    </location>
</feature>
<accession>A0A5N6P0H8</accession>
<feature type="compositionally biased region" description="Basic and acidic residues" evidence="1">
    <location>
        <begin position="72"/>
        <end position="81"/>
    </location>
</feature>
<proteinExistence type="predicted"/>
<comment type="caution">
    <text evidence="2">The sequence shown here is derived from an EMBL/GenBank/DDBJ whole genome shotgun (WGS) entry which is preliminary data.</text>
</comment>
<feature type="compositionally biased region" description="Basic and acidic residues" evidence="1">
    <location>
        <begin position="50"/>
        <end position="59"/>
    </location>
</feature>
<gene>
    <name evidence="2" type="ORF">E3N88_13687</name>
</gene>
<protein>
    <submittedName>
        <fullName evidence="2">Uncharacterized protein</fullName>
    </submittedName>
</protein>
<dbReference type="AlphaFoldDB" id="A0A5N6P0H8"/>
<evidence type="ECO:0000256" key="1">
    <source>
        <dbReference type="SAM" id="MobiDB-lite"/>
    </source>
</evidence>
<reference evidence="2 3" key="1">
    <citation type="submission" date="2019-05" db="EMBL/GenBank/DDBJ databases">
        <title>Mikania micrantha, genome provides insights into the molecular mechanism of rapid growth.</title>
        <authorList>
            <person name="Liu B."/>
        </authorList>
    </citation>
    <scope>NUCLEOTIDE SEQUENCE [LARGE SCALE GENOMIC DNA]</scope>
    <source>
        <strain evidence="2">NLD-2019</strain>
        <tissue evidence="2">Leaf</tissue>
    </source>
</reference>
<dbReference type="Proteomes" id="UP000326396">
    <property type="component" value="Linkage Group LG15"/>
</dbReference>
<organism evidence="2 3">
    <name type="scientific">Mikania micrantha</name>
    <name type="common">bitter vine</name>
    <dbReference type="NCBI Taxonomy" id="192012"/>
    <lineage>
        <taxon>Eukaryota</taxon>
        <taxon>Viridiplantae</taxon>
        <taxon>Streptophyta</taxon>
        <taxon>Embryophyta</taxon>
        <taxon>Tracheophyta</taxon>
        <taxon>Spermatophyta</taxon>
        <taxon>Magnoliopsida</taxon>
        <taxon>eudicotyledons</taxon>
        <taxon>Gunneridae</taxon>
        <taxon>Pentapetalae</taxon>
        <taxon>asterids</taxon>
        <taxon>campanulids</taxon>
        <taxon>Asterales</taxon>
        <taxon>Asteraceae</taxon>
        <taxon>Asteroideae</taxon>
        <taxon>Heliantheae alliance</taxon>
        <taxon>Eupatorieae</taxon>
        <taxon>Mikania</taxon>
    </lineage>
</organism>